<evidence type="ECO:0000313" key="6">
    <source>
        <dbReference type="EMBL" id="KAK2916934.1"/>
    </source>
</evidence>
<dbReference type="PANTHER" id="PTHR25465:SF5">
    <property type="entry name" value="E3 UBIQUITIN_ISG15 LIGASE TRIM25-RELATED"/>
    <property type="match status" value="1"/>
</dbReference>
<dbReference type="GO" id="GO:0008270">
    <property type="term" value="F:zinc ion binding"/>
    <property type="evidence" value="ECO:0007669"/>
    <property type="project" value="UniProtKB-KW"/>
</dbReference>
<reference evidence="6" key="1">
    <citation type="submission" date="2023-08" db="EMBL/GenBank/DDBJ databases">
        <title>Chromosome-level Genome Assembly of mud carp (Cirrhinus molitorella).</title>
        <authorList>
            <person name="Liu H."/>
        </authorList>
    </citation>
    <scope>NUCLEOTIDE SEQUENCE</scope>
    <source>
        <strain evidence="6">Prfri</strain>
        <tissue evidence="6">Muscle</tissue>
    </source>
</reference>
<accession>A0AA88QL19</accession>
<evidence type="ECO:0000259" key="5">
    <source>
        <dbReference type="Pfam" id="PF25600"/>
    </source>
</evidence>
<evidence type="ECO:0000313" key="7">
    <source>
        <dbReference type="Proteomes" id="UP001187343"/>
    </source>
</evidence>
<feature type="coiled-coil region" evidence="4">
    <location>
        <begin position="77"/>
        <end position="122"/>
    </location>
</feature>
<organism evidence="6 7">
    <name type="scientific">Cirrhinus molitorella</name>
    <name type="common">mud carp</name>
    <dbReference type="NCBI Taxonomy" id="172907"/>
    <lineage>
        <taxon>Eukaryota</taxon>
        <taxon>Metazoa</taxon>
        <taxon>Chordata</taxon>
        <taxon>Craniata</taxon>
        <taxon>Vertebrata</taxon>
        <taxon>Euteleostomi</taxon>
        <taxon>Actinopterygii</taxon>
        <taxon>Neopterygii</taxon>
        <taxon>Teleostei</taxon>
        <taxon>Ostariophysi</taxon>
        <taxon>Cypriniformes</taxon>
        <taxon>Cyprinidae</taxon>
        <taxon>Labeoninae</taxon>
        <taxon>Labeonini</taxon>
        <taxon>Cirrhinus</taxon>
    </lineage>
</organism>
<name>A0AA88QL19_9TELE</name>
<sequence length="318" mass="37008">MKDNDVCFLKKFPVSMERVQISQPDPQTPSGALIHVPRYLGNLPFRVWKKMQDIVQNTPVILDPNTANPDLVLSVARAEKQREFEETQRKIQKTIQQRKADLKRMRDAVESHKRSAQTAMEDSERIFSELICSIEKRRTEVKQLIRDQERAAVKQAEERLARLELELDELRWKENEVKQLSNTDDHINFLQSCPSVSLSGSTDSFTVSSRPNFDEVVKSVSQLRDKLQQFCTDEIERLSKTVKTVQVIVPVRQFTTRNEFLQYSRLLTVDLNSVNNWLRLLEENTVITSSDTRLPCISTGREQNPLRHQHVTRTAWFC</sequence>
<dbReference type="Pfam" id="PF25600">
    <property type="entry name" value="TRIM_CC"/>
    <property type="match status" value="1"/>
</dbReference>
<gene>
    <name evidence="6" type="ORF">Q8A67_001308</name>
</gene>
<dbReference type="Proteomes" id="UP001187343">
    <property type="component" value="Unassembled WGS sequence"/>
</dbReference>
<evidence type="ECO:0000256" key="2">
    <source>
        <dbReference type="ARBA" id="ARBA00022771"/>
    </source>
</evidence>
<evidence type="ECO:0000256" key="4">
    <source>
        <dbReference type="SAM" id="Coils"/>
    </source>
</evidence>
<keyword evidence="4" id="KW-0175">Coiled coil</keyword>
<evidence type="ECO:0000256" key="1">
    <source>
        <dbReference type="ARBA" id="ARBA00022723"/>
    </source>
</evidence>
<proteinExistence type="predicted"/>
<feature type="domain" description="TRIM8/14/16/25/29/45/65 coiled-coil region" evidence="5">
    <location>
        <begin position="95"/>
        <end position="231"/>
    </location>
</feature>
<feature type="coiled-coil region" evidence="4">
    <location>
        <begin position="146"/>
        <end position="183"/>
    </location>
</feature>
<evidence type="ECO:0000256" key="3">
    <source>
        <dbReference type="ARBA" id="ARBA00022833"/>
    </source>
</evidence>
<dbReference type="PANTHER" id="PTHR25465">
    <property type="entry name" value="B-BOX DOMAIN CONTAINING"/>
    <property type="match status" value="1"/>
</dbReference>
<keyword evidence="2" id="KW-0863">Zinc-finger</keyword>
<dbReference type="InterPro" id="IPR051051">
    <property type="entry name" value="E3_ubiq-ligase_TRIM/RNF"/>
</dbReference>
<keyword evidence="3" id="KW-0862">Zinc</keyword>
<comment type="caution">
    <text evidence="6">The sequence shown here is derived from an EMBL/GenBank/DDBJ whole genome shotgun (WGS) entry which is preliminary data.</text>
</comment>
<protein>
    <recommendedName>
        <fullName evidence="5">TRIM8/14/16/25/29/45/65 coiled-coil region domain-containing protein</fullName>
    </recommendedName>
</protein>
<keyword evidence="1" id="KW-0479">Metal-binding</keyword>
<dbReference type="EMBL" id="JAUYZG010000001">
    <property type="protein sequence ID" value="KAK2916934.1"/>
    <property type="molecule type" value="Genomic_DNA"/>
</dbReference>
<dbReference type="AlphaFoldDB" id="A0AA88QL19"/>
<dbReference type="InterPro" id="IPR058030">
    <property type="entry name" value="TRIM8/14/16/25/29/45/65_CC"/>
</dbReference>
<keyword evidence="7" id="KW-1185">Reference proteome</keyword>